<feature type="region of interest" description="Disordered" evidence="1">
    <location>
        <begin position="72"/>
        <end position="122"/>
    </location>
</feature>
<dbReference type="Proteomes" id="UP000595140">
    <property type="component" value="Unassembled WGS sequence"/>
</dbReference>
<dbReference type="EMBL" id="OOIL02000038">
    <property type="protein sequence ID" value="VFQ59724.1"/>
    <property type="molecule type" value="Genomic_DNA"/>
</dbReference>
<dbReference type="AlphaFoldDB" id="A0A484K7G8"/>
<accession>A0A484K7G8</accession>
<reference evidence="2 3" key="1">
    <citation type="submission" date="2018-04" db="EMBL/GenBank/DDBJ databases">
        <authorList>
            <person name="Vogel A."/>
        </authorList>
    </citation>
    <scope>NUCLEOTIDE SEQUENCE [LARGE SCALE GENOMIC DNA]</scope>
</reference>
<protein>
    <submittedName>
        <fullName evidence="2">Uncharacterized protein</fullName>
    </submittedName>
</protein>
<organism evidence="2 3">
    <name type="scientific">Cuscuta campestris</name>
    <dbReference type="NCBI Taxonomy" id="132261"/>
    <lineage>
        <taxon>Eukaryota</taxon>
        <taxon>Viridiplantae</taxon>
        <taxon>Streptophyta</taxon>
        <taxon>Embryophyta</taxon>
        <taxon>Tracheophyta</taxon>
        <taxon>Spermatophyta</taxon>
        <taxon>Magnoliopsida</taxon>
        <taxon>eudicotyledons</taxon>
        <taxon>Gunneridae</taxon>
        <taxon>Pentapetalae</taxon>
        <taxon>asterids</taxon>
        <taxon>lamiids</taxon>
        <taxon>Solanales</taxon>
        <taxon>Convolvulaceae</taxon>
        <taxon>Cuscuteae</taxon>
        <taxon>Cuscuta</taxon>
        <taxon>Cuscuta subgen. Grammica</taxon>
        <taxon>Cuscuta sect. Cleistogrammica</taxon>
    </lineage>
</organism>
<evidence type="ECO:0000313" key="2">
    <source>
        <dbReference type="EMBL" id="VFQ59724.1"/>
    </source>
</evidence>
<evidence type="ECO:0000313" key="3">
    <source>
        <dbReference type="Proteomes" id="UP000595140"/>
    </source>
</evidence>
<sequence>MRGREVIPREDSTQLLILHEERKGVVVNAKTQRNRLHLAYYWKRRQGPSRSETLYHLVTEITPFGDYKHVLMNKKSGRGRPDGKEDRTPLPLDDLRLHSTGDFNETSVDEAAGPQANSKTSG</sequence>
<proteinExistence type="predicted"/>
<evidence type="ECO:0000256" key="1">
    <source>
        <dbReference type="SAM" id="MobiDB-lite"/>
    </source>
</evidence>
<feature type="compositionally biased region" description="Basic and acidic residues" evidence="1">
    <location>
        <begin position="79"/>
        <end position="99"/>
    </location>
</feature>
<keyword evidence="3" id="KW-1185">Reference proteome</keyword>
<gene>
    <name evidence="2" type="ORF">CCAM_LOCUS1500</name>
</gene>
<name>A0A484K7G8_9ASTE</name>